<evidence type="ECO:0000259" key="5">
    <source>
        <dbReference type="Pfam" id="PF07992"/>
    </source>
</evidence>
<dbReference type="PANTHER" id="PTHR43429:SF3">
    <property type="entry name" value="NITRITE REDUCTASE [NAD(P)H]"/>
    <property type="match status" value="1"/>
</dbReference>
<dbReference type="GO" id="GO:0016491">
    <property type="term" value="F:oxidoreductase activity"/>
    <property type="evidence" value="ECO:0007669"/>
    <property type="project" value="InterPro"/>
</dbReference>
<dbReference type="InterPro" id="IPR036188">
    <property type="entry name" value="FAD/NAD-bd_sf"/>
</dbReference>
<evidence type="ECO:0000256" key="1">
    <source>
        <dbReference type="ARBA" id="ARBA00001974"/>
    </source>
</evidence>
<evidence type="ECO:0000313" key="8">
    <source>
        <dbReference type="Proteomes" id="UP000295729"/>
    </source>
</evidence>
<dbReference type="AlphaFoldDB" id="A0A4R6X2Y6"/>
<dbReference type="OrthoDB" id="9768666at2"/>
<dbReference type="SUPFAM" id="SSF51905">
    <property type="entry name" value="FAD/NAD(P)-binding domain"/>
    <property type="match status" value="1"/>
</dbReference>
<proteinExistence type="inferred from homology"/>
<dbReference type="Proteomes" id="UP000295729">
    <property type="component" value="Unassembled WGS sequence"/>
</dbReference>
<dbReference type="InterPro" id="IPR016156">
    <property type="entry name" value="FAD/NAD-linked_Rdtase_dimer_sf"/>
</dbReference>
<dbReference type="Gene3D" id="3.50.50.60">
    <property type="entry name" value="FAD/NAD(P)-binding domain"/>
    <property type="match status" value="2"/>
</dbReference>
<sequence>MASLQKRVVIIGAGMAGSKLAYELSTLEHTPFRVTLIGEEAQIGYNRIMLSSVLAKEVSSEEIALVDVGAMSQYGAEILSSDPVEEADYECKKVRLRSGREIAFDYLVYATGARSFLPNWAQVDAKNVVGFRDWKDVNALLSLASGSNVAVVGGGLLGLEAAVGLAKNGHTPTVIQRSDYILNRQLDARSAHLLQDNLQGKGVKFLTGANPECLEVDHASSLVTAIKTDKGLINVDMVVVATGISPEIQVAKQSGLEVDRAILVGADMQTSEPGVYALGECCQFETHTFGLVAPIWDQLNVLVKTLQGQSAEFSVRPISTKLKVSGVDLFSVGEIQSVPDQEIVLFDSGLNHYRKLIVKGDCLVGAILYGNVADGSWYSQLIQNETNISEMLEFLAFGEAYCQS</sequence>
<dbReference type="Gene3D" id="3.30.390.30">
    <property type="match status" value="1"/>
</dbReference>
<dbReference type="Pfam" id="PF07992">
    <property type="entry name" value="Pyr_redox_2"/>
    <property type="match status" value="1"/>
</dbReference>
<dbReference type="PRINTS" id="PR00411">
    <property type="entry name" value="PNDRDTASEI"/>
</dbReference>
<organism evidence="7 8">
    <name type="scientific">Marinomonas communis</name>
    <dbReference type="NCBI Taxonomy" id="28254"/>
    <lineage>
        <taxon>Bacteria</taxon>
        <taxon>Pseudomonadati</taxon>
        <taxon>Pseudomonadota</taxon>
        <taxon>Gammaproteobacteria</taxon>
        <taxon>Oceanospirillales</taxon>
        <taxon>Oceanospirillaceae</taxon>
        <taxon>Marinomonas</taxon>
    </lineage>
</organism>
<evidence type="ECO:0000256" key="3">
    <source>
        <dbReference type="ARBA" id="ARBA00022630"/>
    </source>
</evidence>
<keyword evidence="8" id="KW-1185">Reference proteome</keyword>
<dbReference type="PRINTS" id="PR00368">
    <property type="entry name" value="FADPNR"/>
</dbReference>
<dbReference type="InterPro" id="IPR023753">
    <property type="entry name" value="FAD/NAD-binding_dom"/>
</dbReference>
<reference evidence="7 8" key="1">
    <citation type="submission" date="2019-03" db="EMBL/GenBank/DDBJ databases">
        <title>Genomic Encyclopedia of Type Strains, Phase IV (KMG-IV): sequencing the most valuable type-strain genomes for metagenomic binning, comparative biology and taxonomic classification.</title>
        <authorList>
            <person name="Goeker M."/>
        </authorList>
    </citation>
    <scope>NUCLEOTIDE SEQUENCE [LARGE SCALE GENOMIC DNA]</scope>
    <source>
        <strain evidence="7 8">DSM 5604</strain>
    </source>
</reference>
<comment type="caution">
    <text evidence="7">The sequence shown here is derived from an EMBL/GenBank/DDBJ whole genome shotgun (WGS) entry which is preliminary data.</text>
</comment>
<dbReference type="EMBL" id="SNZA01000005">
    <property type="protein sequence ID" value="TDR06818.1"/>
    <property type="molecule type" value="Genomic_DNA"/>
</dbReference>
<evidence type="ECO:0000259" key="6">
    <source>
        <dbReference type="Pfam" id="PF18267"/>
    </source>
</evidence>
<accession>A0A4R6X2Y6</accession>
<dbReference type="PANTHER" id="PTHR43429">
    <property type="entry name" value="PYRIDINE NUCLEOTIDE-DISULFIDE OXIDOREDUCTASE DOMAIN-CONTAINING"/>
    <property type="match status" value="1"/>
</dbReference>
<evidence type="ECO:0000256" key="2">
    <source>
        <dbReference type="ARBA" id="ARBA00006442"/>
    </source>
</evidence>
<evidence type="ECO:0000313" key="7">
    <source>
        <dbReference type="EMBL" id="TDR06818.1"/>
    </source>
</evidence>
<comment type="cofactor">
    <cofactor evidence="1">
        <name>FAD</name>
        <dbReference type="ChEBI" id="CHEBI:57692"/>
    </cofactor>
</comment>
<dbReference type="InterPro" id="IPR050260">
    <property type="entry name" value="FAD-bd_OxRdtase"/>
</dbReference>
<dbReference type="Pfam" id="PF18267">
    <property type="entry name" value="Rubredoxin_C"/>
    <property type="match status" value="1"/>
</dbReference>
<comment type="similarity">
    <text evidence="2">Belongs to the FAD-dependent oxidoreductase family.</text>
</comment>
<dbReference type="RefSeq" id="WP_133564187.1">
    <property type="nucleotide sequence ID" value="NZ_SNZA01000005.1"/>
</dbReference>
<evidence type="ECO:0000256" key="4">
    <source>
        <dbReference type="ARBA" id="ARBA00022827"/>
    </source>
</evidence>
<name>A0A4R6X2Y6_9GAMM</name>
<protein>
    <submittedName>
        <fullName evidence="7">Assimilatory nitrate reductase (NADH) beta subunit</fullName>
    </submittedName>
</protein>
<dbReference type="InterPro" id="IPR041575">
    <property type="entry name" value="Rubredoxin_C"/>
</dbReference>
<keyword evidence="4" id="KW-0274">FAD</keyword>
<keyword evidence="3" id="KW-0285">Flavoprotein</keyword>
<gene>
    <name evidence="7" type="ORF">C8D85_3005</name>
</gene>
<feature type="domain" description="NADH-rubredoxin oxidoreductase C-terminal" evidence="6">
    <location>
        <begin position="319"/>
        <end position="386"/>
    </location>
</feature>
<feature type="domain" description="FAD/NAD(P)-binding" evidence="5">
    <location>
        <begin position="7"/>
        <end position="282"/>
    </location>
</feature>